<feature type="domain" description="tRNA/rRNA methyltransferase SpoU type" evidence="5">
    <location>
        <begin position="26"/>
        <end position="174"/>
    </location>
</feature>
<dbReference type="Pfam" id="PF00588">
    <property type="entry name" value="SpoU_methylase"/>
    <property type="match status" value="1"/>
</dbReference>
<dbReference type="GO" id="GO:0008173">
    <property type="term" value="F:RNA methyltransferase activity"/>
    <property type="evidence" value="ECO:0007669"/>
    <property type="project" value="InterPro"/>
</dbReference>
<evidence type="ECO:0000259" key="5">
    <source>
        <dbReference type="Pfam" id="PF00588"/>
    </source>
</evidence>
<dbReference type="InterPro" id="IPR001537">
    <property type="entry name" value="SpoU_MeTrfase"/>
</dbReference>
<dbReference type="PANTHER" id="PTHR42786:SF2">
    <property type="entry name" value="TRNA (CYTIDINE_URIDINE-2'-O-)-METHYLTRANSFERASE TRMJ"/>
    <property type="match status" value="1"/>
</dbReference>
<keyword evidence="3 6" id="KW-0808">Transferase</keyword>
<evidence type="ECO:0000256" key="1">
    <source>
        <dbReference type="ARBA" id="ARBA00007228"/>
    </source>
</evidence>
<dbReference type="PANTHER" id="PTHR42786">
    <property type="entry name" value="TRNA/RRNA METHYLTRANSFERASE"/>
    <property type="match status" value="1"/>
</dbReference>
<evidence type="ECO:0000256" key="4">
    <source>
        <dbReference type="ARBA" id="ARBA00022691"/>
    </source>
</evidence>
<dbReference type="InterPro" id="IPR004384">
    <property type="entry name" value="RNA_MeTrfase_TrmJ/LasT"/>
</dbReference>
<dbReference type="EC" id="2.1.1.-" evidence="6"/>
<evidence type="ECO:0000313" key="6">
    <source>
        <dbReference type="EMBL" id="HGM46708.1"/>
    </source>
</evidence>
<comment type="similarity">
    <text evidence="1">Belongs to the class IV-like SAM-binding methyltransferase superfamily. RNA methyltransferase TrmH family.</text>
</comment>
<keyword evidence="2 6" id="KW-0489">Methyltransferase</keyword>
<name>A0A7C4HA94_THEPE</name>
<dbReference type="EMBL" id="DTBQ01000087">
    <property type="protein sequence ID" value="HGM46708.1"/>
    <property type="molecule type" value="Genomic_DNA"/>
</dbReference>
<dbReference type="InterPro" id="IPR029026">
    <property type="entry name" value="tRNA_m1G_MTases_N"/>
</dbReference>
<dbReference type="InterPro" id="IPR029028">
    <property type="entry name" value="Alpha/beta_knot_MTases"/>
</dbReference>
<dbReference type="GO" id="GO:0002128">
    <property type="term" value="P:tRNA nucleoside ribose methylation"/>
    <property type="evidence" value="ECO:0007669"/>
    <property type="project" value="TreeGrafter"/>
</dbReference>
<dbReference type="PIRSF" id="PIRSF004808">
    <property type="entry name" value="LasT"/>
    <property type="match status" value="1"/>
</dbReference>
<reference evidence="6" key="1">
    <citation type="journal article" date="2020" name="mSystems">
        <title>Genome- and Community-Level Interaction Insights into Carbon Utilization and Element Cycling Functions of Hydrothermarchaeota in Hydrothermal Sediment.</title>
        <authorList>
            <person name="Zhou Z."/>
            <person name="Liu Y."/>
            <person name="Xu W."/>
            <person name="Pan J."/>
            <person name="Luo Z.H."/>
            <person name="Li M."/>
        </authorList>
    </citation>
    <scope>NUCLEOTIDE SEQUENCE</scope>
    <source>
        <strain evidence="6">SpSt-649</strain>
    </source>
</reference>
<dbReference type="CDD" id="cd18093">
    <property type="entry name" value="SpoU-like_TrmJ"/>
    <property type="match status" value="1"/>
</dbReference>
<evidence type="ECO:0000256" key="3">
    <source>
        <dbReference type="ARBA" id="ARBA00022679"/>
    </source>
</evidence>
<dbReference type="AlphaFoldDB" id="A0A7C4HA94"/>
<dbReference type="Gene3D" id="3.40.1280.10">
    <property type="match status" value="1"/>
</dbReference>
<keyword evidence="4" id="KW-0949">S-adenosyl-L-methionine</keyword>
<organism evidence="6">
    <name type="scientific">Thermofilum pendens</name>
    <dbReference type="NCBI Taxonomy" id="2269"/>
    <lineage>
        <taxon>Archaea</taxon>
        <taxon>Thermoproteota</taxon>
        <taxon>Thermoprotei</taxon>
        <taxon>Thermofilales</taxon>
        <taxon>Thermofilaceae</taxon>
        <taxon>Thermofilum</taxon>
    </lineage>
</organism>
<dbReference type="GO" id="GO:0005829">
    <property type="term" value="C:cytosol"/>
    <property type="evidence" value="ECO:0007669"/>
    <property type="project" value="TreeGrafter"/>
</dbReference>
<accession>A0A7C4HA94</accession>
<dbReference type="SUPFAM" id="SSF75217">
    <property type="entry name" value="alpha/beta knot"/>
    <property type="match status" value="1"/>
</dbReference>
<evidence type="ECO:0000256" key="2">
    <source>
        <dbReference type="ARBA" id="ARBA00022603"/>
    </source>
</evidence>
<gene>
    <name evidence="6" type="ORF">ENU21_02990</name>
</gene>
<dbReference type="NCBIfam" id="TIGR00050">
    <property type="entry name" value="rRNA_methyl_1"/>
    <property type="match status" value="1"/>
</dbReference>
<comment type="caution">
    <text evidence="6">The sequence shown here is derived from an EMBL/GenBank/DDBJ whole genome shotgun (WGS) entry which is preliminary data.</text>
</comment>
<protein>
    <submittedName>
        <fullName evidence="6">TrmJ/YjtD family RNA methyltransferase</fullName>
        <ecNumber evidence="6">2.1.1.-</ecNumber>
    </submittedName>
</protein>
<sequence>MLFVSRARVTAIAGSGKSCDERLREISVVFVEPLYDQNVGYLARCMKNFCFERLIVVRPRCELGIEARKYAMHAAEIVEAAFIVDSFEEVVKSHDLVACSTGVKGSGALRRYLTPKELASLLVEASGRKALVIGREDIGLTREELSACDVIVTIDANPAYPSLNASHAAAILLYEVFNAAASPAPYRLERPARDELDAFFRTLRRLGELLGYDDQRIRGSELVVKRFLSESRVSKADLRVLFGFMGDSARVIERLLRERQGAASK</sequence>
<proteinExistence type="inferred from homology"/>
<dbReference type="GO" id="GO:0003723">
    <property type="term" value="F:RNA binding"/>
    <property type="evidence" value="ECO:0007669"/>
    <property type="project" value="InterPro"/>
</dbReference>